<evidence type="ECO:0000256" key="5">
    <source>
        <dbReference type="ARBA" id="ARBA00023242"/>
    </source>
</evidence>
<comment type="subcellular location">
    <subcellularLocation>
        <location evidence="1">Nucleus</location>
    </subcellularLocation>
</comment>
<evidence type="ECO:0000313" key="9">
    <source>
        <dbReference type="Proteomes" id="UP000720189"/>
    </source>
</evidence>
<keyword evidence="2" id="KW-0479">Metal-binding</keyword>
<feature type="region of interest" description="Disordered" evidence="6">
    <location>
        <begin position="569"/>
        <end position="592"/>
    </location>
</feature>
<dbReference type="CDD" id="cd12148">
    <property type="entry name" value="fungal_TF_MHR"/>
    <property type="match status" value="1"/>
</dbReference>
<dbReference type="Gene3D" id="4.10.240.10">
    <property type="entry name" value="Zn(2)-C6 fungal-type DNA-binding domain"/>
    <property type="match status" value="1"/>
</dbReference>
<evidence type="ECO:0000256" key="6">
    <source>
        <dbReference type="SAM" id="MobiDB-lite"/>
    </source>
</evidence>
<dbReference type="RefSeq" id="XP_046046247.1">
    <property type="nucleotide sequence ID" value="XM_046184685.1"/>
</dbReference>
<dbReference type="InterPro" id="IPR001138">
    <property type="entry name" value="Zn2Cys6_DnaBD"/>
</dbReference>
<evidence type="ECO:0000256" key="2">
    <source>
        <dbReference type="ARBA" id="ARBA00022723"/>
    </source>
</evidence>
<dbReference type="SMART" id="SM00066">
    <property type="entry name" value="GAL4"/>
    <property type="match status" value="1"/>
</dbReference>
<accession>A0A9P9JXL1</accession>
<dbReference type="AlphaFoldDB" id="A0A9P9JXL1"/>
<keyword evidence="3" id="KW-0805">Transcription regulation</keyword>
<organism evidence="8 9">
    <name type="scientific">Fusarium redolens</name>
    <dbReference type="NCBI Taxonomy" id="48865"/>
    <lineage>
        <taxon>Eukaryota</taxon>
        <taxon>Fungi</taxon>
        <taxon>Dikarya</taxon>
        <taxon>Ascomycota</taxon>
        <taxon>Pezizomycotina</taxon>
        <taxon>Sordariomycetes</taxon>
        <taxon>Hypocreomycetidae</taxon>
        <taxon>Hypocreales</taxon>
        <taxon>Nectriaceae</taxon>
        <taxon>Fusarium</taxon>
        <taxon>Fusarium redolens species complex</taxon>
    </lineage>
</organism>
<dbReference type="GO" id="GO:0008270">
    <property type="term" value="F:zinc ion binding"/>
    <property type="evidence" value="ECO:0007669"/>
    <property type="project" value="InterPro"/>
</dbReference>
<dbReference type="Pfam" id="PF00172">
    <property type="entry name" value="Zn_clus"/>
    <property type="match status" value="1"/>
</dbReference>
<dbReference type="InterPro" id="IPR036864">
    <property type="entry name" value="Zn2-C6_fun-type_DNA-bd_sf"/>
</dbReference>
<evidence type="ECO:0000313" key="8">
    <source>
        <dbReference type="EMBL" id="KAH7240733.1"/>
    </source>
</evidence>
<evidence type="ECO:0000259" key="7">
    <source>
        <dbReference type="PROSITE" id="PS50048"/>
    </source>
</evidence>
<reference evidence="8" key="1">
    <citation type="journal article" date="2021" name="Nat. Commun.">
        <title>Genetic determinants of endophytism in the Arabidopsis root mycobiome.</title>
        <authorList>
            <person name="Mesny F."/>
            <person name="Miyauchi S."/>
            <person name="Thiergart T."/>
            <person name="Pickel B."/>
            <person name="Atanasova L."/>
            <person name="Karlsson M."/>
            <person name="Huettel B."/>
            <person name="Barry K.W."/>
            <person name="Haridas S."/>
            <person name="Chen C."/>
            <person name="Bauer D."/>
            <person name="Andreopoulos W."/>
            <person name="Pangilinan J."/>
            <person name="LaButti K."/>
            <person name="Riley R."/>
            <person name="Lipzen A."/>
            <person name="Clum A."/>
            <person name="Drula E."/>
            <person name="Henrissat B."/>
            <person name="Kohler A."/>
            <person name="Grigoriev I.V."/>
            <person name="Martin F.M."/>
            <person name="Hacquard S."/>
        </authorList>
    </citation>
    <scope>NUCLEOTIDE SEQUENCE</scope>
    <source>
        <strain evidence="8">MPI-CAGE-AT-0023</strain>
    </source>
</reference>
<evidence type="ECO:0000256" key="1">
    <source>
        <dbReference type="ARBA" id="ARBA00004123"/>
    </source>
</evidence>
<gene>
    <name evidence="8" type="ORF">BKA55DRAFT_104135</name>
</gene>
<dbReference type="InterPro" id="IPR050815">
    <property type="entry name" value="TF_fung"/>
</dbReference>
<dbReference type="GO" id="GO:0005634">
    <property type="term" value="C:nucleus"/>
    <property type="evidence" value="ECO:0007669"/>
    <property type="project" value="UniProtKB-SubCell"/>
</dbReference>
<dbReference type="CDD" id="cd00067">
    <property type="entry name" value="GAL4"/>
    <property type="match status" value="1"/>
</dbReference>
<dbReference type="OrthoDB" id="2943660at2759"/>
<dbReference type="PANTHER" id="PTHR47338">
    <property type="entry name" value="ZN(II)2CYS6 TRANSCRIPTION FACTOR (EUROFUNG)-RELATED"/>
    <property type="match status" value="1"/>
</dbReference>
<dbReference type="PROSITE" id="PS50048">
    <property type="entry name" value="ZN2_CY6_FUNGAL_2"/>
    <property type="match status" value="1"/>
</dbReference>
<feature type="domain" description="Zn(2)-C6 fungal-type" evidence="7">
    <location>
        <begin position="13"/>
        <end position="43"/>
    </location>
</feature>
<proteinExistence type="predicted"/>
<evidence type="ECO:0000256" key="3">
    <source>
        <dbReference type="ARBA" id="ARBA00023015"/>
    </source>
</evidence>
<keyword evidence="5" id="KW-0539">Nucleus</keyword>
<evidence type="ECO:0000256" key="4">
    <source>
        <dbReference type="ARBA" id="ARBA00023163"/>
    </source>
</evidence>
<dbReference type="PANTHER" id="PTHR47338:SF9">
    <property type="entry name" value="ZN(II)2CYS6 TRANSCRIPTION FACTOR (EUROFUNG)"/>
    <property type="match status" value="1"/>
</dbReference>
<protein>
    <recommendedName>
        <fullName evidence="7">Zn(2)-C6 fungal-type domain-containing protein</fullName>
    </recommendedName>
</protein>
<keyword evidence="9" id="KW-1185">Reference proteome</keyword>
<dbReference type="Proteomes" id="UP000720189">
    <property type="component" value="Unassembled WGS sequence"/>
</dbReference>
<dbReference type="GO" id="GO:0000981">
    <property type="term" value="F:DNA-binding transcription factor activity, RNA polymerase II-specific"/>
    <property type="evidence" value="ECO:0007669"/>
    <property type="project" value="InterPro"/>
</dbReference>
<dbReference type="GeneID" id="70214639"/>
<keyword evidence="4" id="KW-0804">Transcription</keyword>
<dbReference type="PROSITE" id="PS00463">
    <property type="entry name" value="ZN2_CY6_FUNGAL_1"/>
    <property type="match status" value="1"/>
</dbReference>
<dbReference type="EMBL" id="JAGMUX010000013">
    <property type="protein sequence ID" value="KAH7240733.1"/>
    <property type="molecule type" value="Genomic_DNA"/>
</dbReference>
<comment type="caution">
    <text evidence="8">The sequence shown here is derived from an EMBL/GenBank/DDBJ whole genome shotgun (WGS) entry which is preliminary data.</text>
</comment>
<name>A0A9P9JXL1_FUSRE</name>
<dbReference type="SUPFAM" id="SSF57701">
    <property type="entry name" value="Zn2/Cys6 DNA-binding domain"/>
    <property type="match status" value="1"/>
</dbReference>
<sequence length="684" mass="76638">MEDTRPNKRARQACEPCRRKKSKCPGEKPICSYCERLGQICVYESSSDGQGQRARSDRSLELRMETLEEKLDLFIDRLDPVIRDSRRCSASQHGGGHTPSSMVGIDEMAEAIEAGEPRQAPSPSSLLDSRSDELASLYLTWLHRQPLVLFNAETFAESLPGREAELILALQALCLRFPPRLLDQQYCQRLHAMAQASRQIVMNKAFDSQVDCSVLQTLCLLSLFEHAEGNTVQAGLYLSTAIQLLSGIPKGSFLGDAVEFNNCIRSIFVLYHLQGSVSSSVWPTAMSHGEDSSLGTATCSAWLLAPEQTVPCDMDRGIMKYTTPLAQVWRAVRAYASRRVFSDTLPPWNPRSDYSQVTYRHLEIDCSVPLKYRFSANQIDKQTPESLQQNRSYWGPYLFTQFVYASIPVILNHPFLLSMRLRHFRHTMPQSFVNSSFDAITRHIGWIMYHLEVLEKMDYRVSDPTLAHIVVVVATIHLQHSFVEDLNLREKAQVGFEKCLEFLRCMGLTWYGVAVMHENLQKLQQSIQVVSLASDELGLESPIQQKFTIDTRLLWDVLSYEQAGRPDARADESIYSGSSSTHQDAARGGNESGDGYDLVGSAGIIGHKTVPKDTPLYAPGEGEIVSPIRGRIPSDASGLLGSLQQNIQEGFGSAMESDNIFPQVHDFGRAIDEWLSLDWGNTML</sequence>